<accession>A0A915IEZ4</accession>
<protein>
    <submittedName>
        <fullName evidence="2">Uncharacterized protein</fullName>
    </submittedName>
</protein>
<dbReference type="Proteomes" id="UP000887565">
    <property type="component" value="Unplaced"/>
</dbReference>
<evidence type="ECO:0000313" key="2">
    <source>
        <dbReference type="WBParaSite" id="nRc.2.0.1.t11791-RA"/>
    </source>
</evidence>
<organism evidence="1 2">
    <name type="scientific">Romanomermis culicivorax</name>
    <name type="common">Nematode worm</name>
    <dbReference type="NCBI Taxonomy" id="13658"/>
    <lineage>
        <taxon>Eukaryota</taxon>
        <taxon>Metazoa</taxon>
        <taxon>Ecdysozoa</taxon>
        <taxon>Nematoda</taxon>
        <taxon>Enoplea</taxon>
        <taxon>Dorylaimia</taxon>
        <taxon>Mermithida</taxon>
        <taxon>Mermithoidea</taxon>
        <taxon>Mermithidae</taxon>
        <taxon>Romanomermis</taxon>
    </lineage>
</organism>
<proteinExistence type="predicted"/>
<name>A0A915IEZ4_ROMCU</name>
<sequence>MLGDMTKVATNVAFWCFAISRNMTVAFATLNAFHIPGLVCGAIISQCNNPDHVNSKTIQMLNQ</sequence>
<reference evidence="2" key="1">
    <citation type="submission" date="2022-11" db="UniProtKB">
        <authorList>
            <consortium name="WormBaseParasite"/>
        </authorList>
    </citation>
    <scope>IDENTIFICATION</scope>
</reference>
<keyword evidence="1" id="KW-1185">Reference proteome</keyword>
<evidence type="ECO:0000313" key="1">
    <source>
        <dbReference type="Proteomes" id="UP000887565"/>
    </source>
</evidence>
<dbReference type="WBParaSite" id="nRc.2.0.1.t11791-RA">
    <property type="protein sequence ID" value="nRc.2.0.1.t11791-RA"/>
    <property type="gene ID" value="nRc.2.0.1.g11791"/>
</dbReference>
<dbReference type="AlphaFoldDB" id="A0A915IEZ4"/>